<evidence type="ECO:0000313" key="1">
    <source>
        <dbReference type="EMBL" id="KAJ4979604.1"/>
    </source>
</evidence>
<dbReference type="Proteomes" id="UP001141806">
    <property type="component" value="Unassembled WGS sequence"/>
</dbReference>
<name>A0A9Q0R1I8_9MAGN</name>
<reference evidence="1" key="1">
    <citation type="journal article" date="2023" name="Plant J.">
        <title>The genome of the king protea, Protea cynaroides.</title>
        <authorList>
            <person name="Chang J."/>
            <person name="Duong T.A."/>
            <person name="Schoeman C."/>
            <person name="Ma X."/>
            <person name="Roodt D."/>
            <person name="Barker N."/>
            <person name="Li Z."/>
            <person name="Van de Peer Y."/>
            <person name="Mizrachi E."/>
        </authorList>
    </citation>
    <scope>NUCLEOTIDE SEQUENCE</scope>
    <source>
        <tissue evidence="1">Young leaves</tissue>
    </source>
</reference>
<evidence type="ECO:0000313" key="2">
    <source>
        <dbReference type="Proteomes" id="UP001141806"/>
    </source>
</evidence>
<keyword evidence="2" id="KW-1185">Reference proteome</keyword>
<sequence>MRSRVPAVSGPMNLGNVSQSLGVRMQLAELLLGGMMPLSSERILQEQSPLTAMIGNPVATVSSGVGGDGPAVTGGGTPSGAIHGNSHVDLGKFLGFPSLGAPVPILGNVNDSV</sequence>
<comment type="caution">
    <text evidence="1">The sequence shown here is derived from an EMBL/GenBank/DDBJ whole genome shotgun (WGS) entry which is preliminary data.</text>
</comment>
<gene>
    <name evidence="1" type="ORF">NE237_010384</name>
</gene>
<protein>
    <submittedName>
        <fullName evidence="1">Uncharacterized protein</fullName>
    </submittedName>
</protein>
<organism evidence="1 2">
    <name type="scientific">Protea cynaroides</name>
    <dbReference type="NCBI Taxonomy" id="273540"/>
    <lineage>
        <taxon>Eukaryota</taxon>
        <taxon>Viridiplantae</taxon>
        <taxon>Streptophyta</taxon>
        <taxon>Embryophyta</taxon>
        <taxon>Tracheophyta</taxon>
        <taxon>Spermatophyta</taxon>
        <taxon>Magnoliopsida</taxon>
        <taxon>Proteales</taxon>
        <taxon>Proteaceae</taxon>
        <taxon>Protea</taxon>
    </lineage>
</organism>
<dbReference type="AlphaFoldDB" id="A0A9Q0R1I8"/>
<dbReference type="EMBL" id="JAMYWD010000002">
    <property type="protein sequence ID" value="KAJ4979604.1"/>
    <property type="molecule type" value="Genomic_DNA"/>
</dbReference>
<proteinExistence type="predicted"/>
<accession>A0A9Q0R1I8</accession>